<dbReference type="PANTHER" id="PTHR46545">
    <property type="entry name" value="LEUCINE-RICH REPEAT-CONTAINING PROTEIN 51"/>
    <property type="match status" value="1"/>
</dbReference>
<dbReference type="Ensembl" id="ENSEBUT00000013040.1">
    <property type="protein sequence ID" value="ENSEBUP00000012464.1"/>
    <property type="gene ID" value="ENSEBUG00000007928.1"/>
</dbReference>
<evidence type="ECO:0000256" key="1">
    <source>
        <dbReference type="ARBA" id="ARBA00004496"/>
    </source>
</evidence>
<evidence type="ECO:0000256" key="2">
    <source>
        <dbReference type="ARBA" id="ARBA00022490"/>
    </source>
</evidence>
<reference evidence="5" key="1">
    <citation type="submission" date="2025-08" db="UniProtKB">
        <authorList>
            <consortium name="Ensembl"/>
        </authorList>
    </citation>
    <scope>IDENTIFICATION</scope>
</reference>
<accession>A0A8C4QB98</accession>
<dbReference type="Gene3D" id="3.80.10.10">
    <property type="entry name" value="Ribonuclease Inhibitor"/>
    <property type="match status" value="2"/>
</dbReference>
<keyword evidence="6" id="KW-1185">Reference proteome</keyword>
<protein>
    <recommendedName>
        <fullName evidence="7">Tubulin-specific chaperone cofactor E-like protein</fullName>
    </recommendedName>
</protein>
<keyword evidence="4" id="KW-0677">Repeat</keyword>
<dbReference type="SUPFAM" id="SSF54236">
    <property type="entry name" value="Ubiquitin-like"/>
    <property type="match status" value="1"/>
</dbReference>
<dbReference type="InterPro" id="IPR029071">
    <property type="entry name" value="Ubiquitin-like_domsf"/>
</dbReference>
<keyword evidence="2" id="KW-0963">Cytoplasm</keyword>
<dbReference type="PANTHER" id="PTHR46545:SF1">
    <property type="entry name" value="LEUCINE-RICH REPEAT-CONTAINING PROTEIN 51"/>
    <property type="match status" value="1"/>
</dbReference>
<dbReference type="Proteomes" id="UP000694388">
    <property type="component" value="Unplaced"/>
</dbReference>
<dbReference type="InterPro" id="IPR032675">
    <property type="entry name" value="LRR_dom_sf"/>
</dbReference>
<dbReference type="SUPFAM" id="SSF52058">
    <property type="entry name" value="L domain-like"/>
    <property type="match status" value="2"/>
</dbReference>
<keyword evidence="3" id="KW-0433">Leucine-rich repeat</keyword>
<dbReference type="GO" id="GO:0005737">
    <property type="term" value="C:cytoplasm"/>
    <property type="evidence" value="ECO:0007669"/>
    <property type="project" value="UniProtKB-SubCell"/>
</dbReference>
<reference evidence="5" key="2">
    <citation type="submission" date="2025-09" db="UniProtKB">
        <authorList>
            <consortium name="Ensembl"/>
        </authorList>
    </citation>
    <scope>IDENTIFICATION</scope>
</reference>
<name>A0A8C4QB98_EPTBU</name>
<evidence type="ECO:0008006" key="7">
    <source>
        <dbReference type="Google" id="ProtNLM"/>
    </source>
</evidence>
<proteinExistence type="predicted"/>
<comment type="subcellular location">
    <subcellularLocation>
        <location evidence="1">Cytoplasm</location>
    </subcellularLocation>
</comment>
<evidence type="ECO:0000256" key="3">
    <source>
        <dbReference type="ARBA" id="ARBA00022614"/>
    </source>
</evidence>
<sequence length="450" mass="50406">MIGMSSIVRHIPQLDFLNLSGNPLGRSPIASVNFPQMLRCLVLSNTATDWTTVRTLLHSLPRLEELFLCFNNYKEVPLHPTLAYSSSSTASSSSSSSSSSNPTHSQSALDSFFAWQSCVPSGSQSSGTQSLDTKNSTHTEGAGLEFQCNTALELSGTQSTNISDPKTSSPVHSDLLQNEHLISDLSLQDPNTAISSFTSIKLLHITYNHLAAWDEICNLGLLFPRLERLVLANNPLQRISGCKRKLAKTFPHLRNLNLQNTALAEWSDIESLTALPALTELRLLGIPLMKSHSATERRKLSIARLPFVRSLNGSWIFPEEREDAERFFLRYYMDTEPALQPPRYSELLAHYGQLQQLADIDLRPQEHAQVSVRCDDKVSSCFIRLDQTVTELRRELRTVCTLPPGALRLFHVVHKETAVWCPEEMRMGTRQLHSFGIRDGDEILVERKGK</sequence>
<evidence type="ECO:0000313" key="6">
    <source>
        <dbReference type="Proteomes" id="UP000694388"/>
    </source>
</evidence>
<dbReference type="GeneTree" id="ENSGT00530000063405"/>
<evidence type="ECO:0000313" key="5">
    <source>
        <dbReference type="Ensembl" id="ENSEBUP00000012464.1"/>
    </source>
</evidence>
<dbReference type="Pfam" id="PF14580">
    <property type="entry name" value="LRR_9"/>
    <property type="match status" value="1"/>
</dbReference>
<evidence type="ECO:0000256" key="4">
    <source>
        <dbReference type="ARBA" id="ARBA00022737"/>
    </source>
</evidence>
<dbReference type="AlphaFoldDB" id="A0A8C4QB98"/>
<organism evidence="5 6">
    <name type="scientific">Eptatretus burgeri</name>
    <name type="common">Inshore hagfish</name>
    <dbReference type="NCBI Taxonomy" id="7764"/>
    <lineage>
        <taxon>Eukaryota</taxon>
        <taxon>Metazoa</taxon>
        <taxon>Chordata</taxon>
        <taxon>Craniata</taxon>
        <taxon>Vertebrata</taxon>
        <taxon>Cyclostomata</taxon>
        <taxon>Myxini</taxon>
        <taxon>Myxiniformes</taxon>
        <taxon>Myxinidae</taxon>
        <taxon>Eptatretinae</taxon>
        <taxon>Eptatretus</taxon>
    </lineage>
</organism>